<dbReference type="GO" id="GO:0005737">
    <property type="term" value="C:cytoplasm"/>
    <property type="evidence" value="ECO:0007669"/>
    <property type="project" value="UniProtKB-SubCell"/>
</dbReference>
<evidence type="ECO:0000256" key="10">
    <source>
        <dbReference type="ARBA" id="ARBA00022884"/>
    </source>
</evidence>
<dbReference type="InterPro" id="IPR003439">
    <property type="entry name" value="ABC_transporter-like_ATP-bd"/>
</dbReference>
<evidence type="ECO:0000256" key="2">
    <source>
        <dbReference type="ARBA" id="ARBA00022490"/>
    </source>
</evidence>
<organism evidence="14 15">
    <name type="scientific">Planotetraspora phitsanulokensis</name>
    <dbReference type="NCBI Taxonomy" id="575192"/>
    <lineage>
        <taxon>Bacteria</taxon>
        <taxon>Bacillati</taxon>
        <taxon>Actinomycetota</taxon>
        <taxon>Actinomycetes</taxon>
        <taxon>Streptosporangiales</taxon>
        <taxon>Streptosporangiaceae</taxon>
        <taxon>Planotetraspora</taxon>
    </lineage>
</organism>
<evidence type="ECO:0000256" key="7">
    <source>
        <dbReference type="ARBA" id="ARBA00022801"/>
    </source>
</evidence>
<dbReference type="SUPFAM" id="SSF52540">
    <property type="entry name" value="P-loop containing nucleoside triphosphate hydrolases"/>
    <property type="match status" value="2"/>
</dbReference>
<accession>A0A8J3U925</accession>
<dbReference type="InterPro" id="IPR003593">
    <property type="entry name" value="AAA+_ATPase"/>
</dbReference>
<comment type="subcellular location">
    <subcellularLocation>
        <location evidence="12">Cytoplasm</location>
    </subcellularLocation>
    <text evidence="12">Associates with ribosomes and polysomes.</text>
</comment>
<dbReference type="FunFam" id="3.40.50.300:FF:000011">
    <property type="entry name" value="Putative ABC transporter ATP-binding component"/>
    <property type="match status" value="1"/>
</dbReference>
<evidence type="ECO:0000256" key="3">
    <source>
        <dbReference type="ARBA" id="ARBA00022555"/>
    </source>
</evidence>
<evidence type="ECO:0000256" key="1">
    <source>
        <dbReference type="ARBA" id="ARBA00005868"/>
    </source>
</evidence>
<evidence type="ECO:0000256" key="12">
    <source>
        <dbReference type="HAMAP-Rule" id="MF_00847"/>
    </source>
</evidence>
<comment type="caution">
    <text evidence="14">The sequence shown here is derived from an EMBL/GenBank/DDBJ whole genome shotgun (WGS) entry which is preliminary data.</text>
</comment>
<comment type="caution">
    <text evidence="12">Lacks conserved residue(s) required for the propagation of feature annotation.</text>
</comment>
<evidence type="ECO:0000259" key="13">
    <source>
        <dbReference type="PROSITE" id="PS50893"/>
    </source>
</evidence>
<dbReference type="GO" id="GO:0016887">
    <property type="term" value="F:ATP hydrolysis activity"/>
    <property type="evidence" value="ECO:0007669"/>
    <property type="project" value="UniProtKB-UniRule"/>
</dbReference>
<comment type="domain">
    <text evidence="12">The arm domain is inserted in the first ABC transporter domain. Probably contacts ribosomal protein L1.</text>
</comment>
<dbReference type="GO" id="GO:0000049">
    <property type="term" value="F:tRNA binding"/>
    <property type="evidence" value="ECO:0007669"/>
    <property type="project" value="UniProtKB-UniRule"/>
</dbReference>
<evidence type="ECO:0000256" key="6">
    <source>
        <dbReference type="ARBA" id="ARBA00022741"/>
    </source>
</evidence>
<keyword evidence="4 12" id="KW-0699">rRNA-binding</keyword>
<dbReference type="AlphaFoldDB" id="A0A8J3U925"/>
<keyword evidence="5 12" id="KW-0677">Repeat</keyword>
<dbReference type="CDD" id="cd03221">
    <property type="entry name" value="ABCF_EF-3"/>
    <property type="match status" value="2"/>
</dbReference>
<dbReference type="PANTHER" id="PTHR43858">
    <property type="entry name" value="ENERGY-DEPENDENT TRANSLATIONAL THROTTLE PROTEIN ETTA"/>
    <property type="match status" value="1"/>
</dbReference>
<keyword evidence="3 12" id="KW-0820">tRNA-binding</keyword>
<evidence type="ECO:0000256" key="5">
    <source>
        <dbReference type="ARBA" id="ARBA00022737"/>
    </source>
</evidence>
<evidence type="ECO:0000256" key="9">
    <source>
        <dbReference type="ARBA" id="ARBA00022845"/>
    </source>
</evidence>
<feature type="binding site" evidence="12">
    <location>
        <begin position="38"/>
        <end position="45"/>
    </location>
    <ligand>
        <name>ATP</name>
        <dbReference type="ChEBI" id="CHEBI:30616"/>
        <label>1</label>
    </ligand>
</feature>
<comment type="subunit">
    <text evidence="12">Monomer. Probably contacts ribosomal proteins L1, L5, L33 and S7, the 16S and 23S rRNA and the P-site containing tRNA(fMet).</text>
</comment>
<comment type="catalytic activity">
    <reaction evidence="12">
        <text>ATP + H2O = ADP + phosphate + H(+)</text>
        <dbReference type="Rhea" id="RHEA:13065"/>
        <dbReference type="ChEBI" id="CHEBI:15377"/>
        <dbReference type="ChEBI" id="CHEBI:15378"/>
        <dbReference type="ChEBI" id="CHEBI:30616"/>
        <dbReference type="ChEBI" id="CHEBI:43474"/>
        <dbReference type="ChEBI" id="CHEBI:456216"/>
    </reaction>
</comment>
<dbReference type="Pfam" id="PF00005">
    <property type="entry name" value="ABC_tran"/>
    <property type="match status" value="2"/>
</dbReference>
<comment type="domain">
    <text evidence="12">The P-site tRNA interaction motif (PtIM domain) probably interacts with the P-site tRNA(fMet) as well as the 23S rRNA.</text>
</comment>
<dbReference type="Gene3D" id="3.40.50.300">
    <property type="entry name" value="P-loop containing nucleotide triphosphate hydrolases"/>
    <property type="match status" value="2"/>
</dbReference>
<feature type="binding site" evidence="12">
    <location>
        <begin position="354"/>
        <end position="361"/>
    </location>
    <ligand>
        <name>ATP</name>
        <dbReference type="ChEBI" id="CHEBI:30616"/>
        <label>2</label>
    </ligand>
</feature>
<dbReference type="InterPro" id="IPR032781">
    <property type="entry name" value="ABC_tran_Xtn"/>
</dbReference>
<keyword evidence="9 12" id="KW-0810">Translation regulation</keyword>
<dbReference type="InterPro" id="IPR022374">
    <property type="entry name" value="EttA"/>
</dbReference>
<dbReference type="InterPro" id="IPR027417">
    <property type="entry name" value="P-loop_NTPase"/>
</dbReference>
<dbReference type="HAMAP" id="MF_00847">
    <property type="entry name" value="EttA"/>
    <property type="match status" value="1"/>
</dbReference>
<evidence type="ECO:0000313" key="14">
    <source>
        <dbReference type="EMBL" id="GII40382.1"/>
    </source>
</evidence>
<dbReference type="EMBL" id="BOOP01000025">
    <property type="protein sequence ID" value="GII40382.1"/>
    <property type="molecule type" value="Genomic_DNA"/>
</dbReference>
<dbReference type="EC" id="3.6.1.-" evidence="12"/>
<dbReference type="GO" id="GO:0005524">
    <property type="term" value="F:ATP binding"/>
    <property type="evidence" value="ECO:0007669"/>
    <property type="project" value="UniProtKB-UniRule"/>
</dbReference>
<dbReference type="PANTHER" id="PTHR43858:SF1">
    <property type="entry name" value="ABC TRANSPORTER-RELATED PROTEIN"/>
    <property type="match status" value="1"/>
</dbReference>
<evidence type="ECO:0000256" key="4">
    <source>
        <dbReference type="ARBA" id="ARBA00022730"/>
    </source>
</evidence>
<feature type="domain" description="ABC transporter" evidence="13">
    <location>
        <begin position="6"/>
        <end position="256"/>
    </location>
</feature>
<evidence type="ECO:0000256" key="8">
    <source>
        <dbReference type="ARBA" id="ARBA00022840"/>
    </source>
</evidence>
<dbReference type="NCBIfam" id="TIGR03719">
    <property type="entry name" value="ABC_ABC_ChvD"/>
    <property type="match status" value="1"/>
</dbReference>
<dbReference type="GO" id="GO:0019843">
    <property type="term" value="F:rRNA binding"/>
    <property type="evidence" value="ECO:0007669"/>
    <property type="project" value="UniProtKB-UniRule"/>
</dbReference>
<dbReference type="Proteomes" id="UP000622547">
    <property type="component" value="Unassembled WGS sequence"/>
</dbReference>
<gene>
    <name evidence="12" type="primary">ettA</name>
    <name evidence="14" type="ORF">Pph01_53850</name>
</gene>
<dbReference type="InterPro" id="IPR017871">
    <property type="entry name" value="ABC_transporter-like_CS"/>
</dbReference>
<feature type="domain" description="ABC transporter" evidence="13">
    <location>
        <begin position="322"/>
        <end position="541"/>
    </location>
</feature>
<keyword evidence="10 12" id="KW-0694">RNA-binding</keyword>
<dbReference type="RefSeq" id="WP_204075918.1">
    <property type="nucleotide sequence ID" value="NZ_BAABHI010000026.1"/>
</dbReference>
<keyword evidence="2 12" id="KW-0963">Cytoplasm</keyword>
<keyword evidence="15" id="KW-1185">Reference proteome</keyword>
<keyword evidence="8 12" id="KW-0067">ATP-binding</keyword>
<dbReference type="GO" id="GO:0045900">
    <property type="term" value="P:negative regulation of translational elongation"/>
    <property type="evidence" value="ECO:0007669"/>
    <property type="project" value="UniProtKB-UniRule"/>
</dbReference>
<evidence type="ECO:0000256" key="11">
    <source>
        <dbReference type="ARBA" id="ARBA00022917"/>
    </source>
</evidence>
<keyword evidence="11 12" id="KW-0648">Protein biosynthesis</keyword>
<keyword evidence="6 12" id="KW-0547">Nucleotide-binding</keyword>
<keyword evidence="7 12" id="KW-0378">Hydrolase</keyword>
<dbReference type="PROSITE" id="PS00211">
    <property type="entry name" value="ABC_TRANSPORTER_1"/>
    <property type="match status" value="2"/>
</dbReference>
<dbReference type="PROSITE" id="PS50893">
    <property type="entry name" value="ABC_TRANSPORTER_2"/>
    <property type="match status" value="2"/>
</dbReference>
<dbReference type="GO" id="GO:0006412">
    <property type="term" value="P:translation"/>
    <property type="evidence" value="ECO:0007669"/>
    <property type="project" value="UniProtKB-KW"/>
</dbReference>
<proteinExistence type="inferred from homology"/>
<dbReference type="GO" id="GO:0043022">
    <property type="term" value="F:ribosome binding"/>
    <property type="evidence" value="ECO:0007669"/>
    <property type="project" value="UniProtKB-UniRule"/>
</dbReference>
<reference evidence="14 15" key="1">
    <citation type="submission" date="2021-01" db="EMBL/GenBank/DDBJ databases">
        <title>Whole genome shotgun sequence of Planotetraspora phitsanulokensis NBRC 104273.</title>
        <authorList>
            <person name="Komaki H."/>
            <person name="Tamura T."/>
        </authorList>
    </citation>
    <scope>NUCLEOTIDE SEQUENCE [LARGE SCALE GENOMIC DNA]</scope>
    <source>
        <strain evidence="14 15">NBRC 104273</strain>
    </source>
</reference>
<dbReference type="FunFam" id="3.40.50.300:FF:000183">
    <property type="entry name" value="ABC transporter ATP-binding protein yjjK"/>
    <property type="match status" value="1"/>
</dbReference>
<dbReference type="NCBIfam" id="NF008775">
    <property type="entry name" value="PRK11819.1"/>
    <property type="match status" value="1"/>
</dbReference>
<dbReference type="Pfam" id="PF12848">
    <property type="entry name" value="ABC_tran_Xtn"/>
    <property type="match status" value="1"/>
</dbReference>
<evidence type="ECO:0000313" key="15">
    <source>
        <dbReference type="Proteomes" id="UP000622547"/>
    </source>
</evidence>
<sequence>MPEYIYTLQRVRKAHGDKVVLDDVTLSFLPGAKIGVLGPNGTGKSTLLKMMAGLEQPSNGDAKLMPGFTVGMLQQEPPLNDAKTVLGNVEEGVAETKAMLDRFNEIAEQMATDYSDELLDEMGKLQDALDHRNAWDLESQLEQAMDALRCPPPDADVTQLSGGERRRVALCKLLLEQPDLLLLDEPTNHLDAESVQWLEQHLEKYPGTVLAVTHDRYFLDNVANWILELDRGRCYPYEGNYSTYLEAKAARLKIEGQKDAKRKKRLEEELEWVRSNARARQTKSRARLQRYEEMAAEADKYRKLDFEEIQIPPGPRLGTTVIRAEKLTKGFDDRVLMDELSFDLPRNGIVGVIGPNGVGKTTLFRMIIGAETPDAGAITVGETVKISYADQSREGMDPKKNVWEVVSDGLDHIKVGNVEMPSRAYVAAFGFKGPDQQKPSGVLSGGERNRLSLALTLKQGGNVLLLDEPTNDLDTETLSSLENALLDFPGCAVITSHDRWFLDRIATHILAWEEGSNWFWFEGNFADYEKNKVERLGVDAARPHRVTYRKLTRD</sequence>
<comment type="similarity">
    <text evidence="1 12">Belongs to the ABC transporter superfamily. ABCF family. Translational throttle EttA subfamily.</text>
</comment>
<protein>
    <recommendedName>
        <fullName evidence="12">Energy-dependent translational throttle protein EttA</fullName>
        <ecNumber evidence="12">3.6.1.-</ecNumber>
    </recommendedName>
    <alternativeName>
        <fullName evidence="12">Translational regulatory factor EttA</fullName>
    </alternativeName>
</protein>
<comment type="function">
    <text evidence="12">A translation factor that gates the progression of the 70S ribosomal initiation complex (IC, containing tRNA(fMet) in the P-site) into the translation elongation cycle by using a mechanism sensitive to the ATP/ADP ratio. Binds to the 70S ribosome E-site where it modulates the state of the translating ribosome during subunit translocation. ATP hydrolysis probably frees it from the ribosome, which can enter the elongation phase.</text>
</comment>
<dbReference type="SMART" id="SM00382">
    <property type="entry name" value="AAA"/>
    <property type="match status" value="2"/>
</dbReference>
<name>A0A8J3U925_9ACTN</name>